<dbReference type="InterPro" id="IPR032567">
    <property type="entry name" value="RTL1-rel"/>
</dbReference>
<sequence>MASQITHVSSAPEILDQHGRALHELATSAKNLHDQMENVHAQLNQLTSAMAQLTATQSDPAPPPPVPSSAPDPVSPPPAFREPHKISHTLSLLSGAGLRWGSAVWQKNGPACRSYAAFTEEMRQVFDHPVQGAEAEKRLGALTQGGQSVAEYAVEFQTLAASCDWNDAALRYSFHHGLNDELKDQLASKEETTDLKSLIDLAIRLDNRLRERRREKTQSRSYPGTPSISSPHWPTPPLGRARLTEEEKAVGHYSNTCPAKLGKDVAHRGGSW</sequence>
<dbReference type="InterPro" id="IPR005162">
    <property type="entry name" value="Retrotrans_gag_dom"/>
</dbReference>
<feature type="compositionally biased region" description="Polar residues" evidence="1">
    <location>
        <begin position="219"/>
        <end position="232"/>
    </location>
</feature>
<feature type="region of interest" description="Disordered" evidence="1">
    <location>
        <begin position="212"/>
        <end position="239"/>
    </location>
</feature>
<dbReference type="Ensembl" id="ENSAPOT00000026290.1">
    <property type="protein sequence ID" value="ENSAPOP00000017118.1"/>
    <property type="gene ID" value="ENSAPOG00000020287.1"/>
</dbReference>
<organism evidence="3 4">
    <name type="scientific">Acanthochromis polyacanthus</name>
    <name type="common">spiny chromis</name>
    <dbReference type="NCBI Taxonomy" id="80966"/>
    <lineage>
        <taxon>Eukaryota</taxon>
        <taxon>Metazoa</taxon>
        <taxon>Chordata</taxon>
        <taxon>Craniata</taxon>
        <taxon>Vertebrata</taxon>
        <taxon>Euteleostomi</taxon>
        <taxon>Actinopterygii</taxon>
        <taxon>Neopterygii</taxon>
        <taxon>Teleostei</taxon>
        <taxon>Neoteleostei</taxon>
        <taxon>Acanthomorphata</taxon>
        <taxon>Ovalentaria</taxon>
        <taxon>Pomacentridae</taxon>
        <taxon>Acanthochromis</taxon>
    </lineage>
</organism>
<name>A0A3Q1FJ22_9TELE</name>
<keyword evidence="4" id="KW-1185">Reference proteome</keyword>
<evidence type="ECO:0000256" key="1">
    <source>
        <dbReference type="SAM" id="MobiDB-lite"/>
    </source>
</evidence>
<dbReference type="AlphaFoldDB" id="A0A3Q1FJ22"/>
<reference evidence="3" key="2">
    <citation type="submission" date="2025-09" db="UniProtKB">
        <authorList>
            <consortium name="Ensembl"/>
        </authorList>
    </citation>
    <scope>IDENTIFICATION</scope>
</reference>
<dbReference type="GeneTree" id="ENSGT00950000183173"/>
<accession>A0A3Q1FJ22</accession>
<reference evidence="3" key="1">
    <citation type="submission" date="2025-08" db="UniProtKB">
        <authorList>
            <consortium name="Ensembl"/>
        </authorList>
    </citation>
    <scope>IDENTIFICATION</scope>
</reference>
<dbReference type="STRING" id="80966.ENSAPOP00000017118"/>
<dbReference type="InParanoid" id="A0A3Q1FJ22"/>
<proteinExistence type="predicted"/>
<evidence type="ECO:0000259" key="2">
    <source>
        <dbReference type="Pfam" id="PF03732"/>
    </source>
</evidence>
<dbReference type="PANTHER" id="PTHR15503:SF36">
    <property type="entry name" value="RETROTRANSPOSON GAG-LIKE PROTEIN 5"/>
    <property type="match status" value="1"/>
</dbReference>
<dbReference type="Pfam" id="PF03732">
    <property type="entry name" value="Retrotrans_gag"/>
    <property type="match status" value="1"/>
</dbReference>
<evidence type="ECO:0000313" key="3">
    <source>
        <dbReference type="Ensembl" id="ENSAPOP00000017118.1"/>
    </source>
</evidence>
<dbReference type="PANTHER" id="PTHR15503">
    <property type="entry name" value="LDOC1 RELATED"/>
    <property type="match status" value="1"/>
</dbReference>
<feature type="compositionally biased region" description="Pro residues" evidence="1">
    <location>
        <begin position="60"/>
        <end position="80"/>
    </location>
</feature>
<evidence type="ECO:0000313" key="4">
    <source>
        <dbReference type="Proteomes" id="UP000257200"/>
    </source>
</evidence>
<feature type="region of interest" description="Disordered" evidence="1">
    <location>
        <begin position="54"/>
        <end position="83"/>
    </location>
</feature>
<protein>
    <recommendedName>
        <fullName evidence="2">Retrotransposon gag domain-containing protein</fullName>
    </recommendedName>
</protein>
<feature type="domain" description="Retrotransposon gag" evidence="2">
    <location>
        <begin position="91"/>
        <end position="180"/>
    </location>
</feature>
<dbReference type="Proteomes" id="UP000257200">
    <property type="component" value="Unplaced"/>
</dbReference>